<feature type="transmembrane region" description="Helical" evidence="9">
    <location>
        <begin position="243"/>
        <end position="261"/>
    </location>
</feature>
<dbReference type="OMA" id="YDHESIN"/>
<dbReference type="Gene3D" id="1.10.287.70">
    <property type="match status" value="1"/>
</dbReference>
<evidence type="ECO:0000256" key="7">
    <source>
        <dbReference type="ARBA" id="ARBA00023303"/>
    </source>
</evidence>
<dbReference type="eggNOG" id="KOG1418">
    <property type="taxonomic scope" value="Eukaryota"/>
</dbReference>
<dbReference type="GO" id="GO:0030322">
    <property type="term" value="P:stabilization of membrane potential"/>
    <property type="evidence" value="ECO:0007669"/>
    <property type="project" value="TreeGrafter"/>
</dbReference>
<dbReference type="SUPFAM" id="SSF81324">
    <property type="entry name" value="Voltage-gated potassium channels"/>
    <property type="match status" value="2"/>
</dbReference>
<proteinExistence type="inferred from homology"/>
<accession>E3M9V8</accession>
<name>E3M9V8_CAERE</name>
<dbReference type="STRING" id="31234.E3M9V8"/>
<keyword evidence="7 8" id="KW-0407">Ion channel</keyword>
<evidence type="ECO:0000256" key="5">
    <source>
        <dbReference type="ARBA" id="ARBA00023065"/>
    </source>
</evidence>
<keyword evidence="12" id="KW-1185">Reference proteome</keyword>
<keyword evidence="4 9" id="KW-1133">Transmembrane helix</keyword>
<gene>
    <name evidence="11" type="ORF">CRE_17179</name>
</gene>
<feature type="transmembrane region" description="Helical" evidence="9">
    <location>
        <begin position="211"/>
        <end position="231"/>
    </location>
</feature>
<feature type="transmembrane region" description="Helical" evidence="9">
    <location>
        <begin position="18"/>
        <end position="39"/>
    </location>
</feature>
<dbReference type="GO" id="GO:0005886">
    <property type="term" value="C:plasma membrane"/>
    <property type="evidence" value="ECO:0007669"/>
    <property type="project" value="TreeGrafter"/>
</dbReference>
<dbReference type="PANTHER" id="PTHR11003:SF152">
    <property type="entry name" value="TWIK FAMILY OF POTASSIUM CHANNELS PROTEIN 12"/>
    <property type="match status" value="1"/>
</dbReference>
<sequence length="471" mass="54461">MTFLQAMIWFFDLIHLEFYCRFLVLLLFTFVGGIIFMCLEQENDLIESNNLSEKVQLVINETGNTLIGIYENATWTNSSFTVFNRTIEQLHSLLVTMNLTDYNNKPTNPWTLTGSMFYSMQLYTTIGYGSPTPKTNKGRGFTIFYCIVGIPSFLWYIRSVGKYLSKTMKKMYKKLRNSPVGKLPFLKTIMSAVDKFENGGVSEEEETKKPLPIIVAVIMIVFWIVLSAYLFSEWEGTWDFWSAIYFCFISNATVGLGDMLFTSSHMIPVNSVFILVGLALLSMTFDLVTNKVSTLVKRTVADYKQQIAEIKDQVLMSPQLTYFAATNQKKYQPGFQDMLKKWMARQVFETVVLPEILESDDESDSDDESEFISQEQEAFRRLVESMPEYSSGDFNNCIFLEFVKHRKLPRFFKNTMTNHTTIACQTDEQDDRADNDTLFPDDEYFKSDSHNIFSQYDHESINSLFDDIPLD</sequence>
<evidence type="ECO:0000256" key="1">
    <source>
        <dbReference type="ARBA" id="ARBA00004141"/>
    </source>
</evidence>
<evidence type="ECO:0000256" key="4">
    <source>
        <dbReference type="ARBA" id="ARBA00022989"/>
    </source>
</evidence>
<protein>
    <recommendedName>
        <fullName evidence="10">Potassium channel domain-containing protein</fullName>
    </recommendedName>
</protein>
<evidence type="ECO:0000259" key="10">
    <source>
        <dbReference type="Pfam" id="PF07885"/>
    </source>
</evidence>
<organism evidence="12">
    <name type="scientific">Caenorhabditis remanei</name>
    <name type="common">Caenorhabditis vulgaris</name>
    <dbReference type="NCBI Taxonomy" id="31234"/>
    <lineage>
        <taxon>Eukaryota</taxon>
        <taxon>Metazoa</taxon>
        <taxon>Ecdysozoa</taxon>
        <taxon>Nematoda</taxon>
        <taxon>Chromadorea</taxon>
        <taxon>Rhabditida</taxon>
        <taxon>Rhabditina</taxon>
        <taxon>Rhabditomorpha</taxon>
        <taxon>Rhabditoidea</taxon>
        <taxon>Rhabditidae</taxon>
        <taxon>Peloderinae</taxon>
        <taxon>Caenorhabditis</taxon>
    </lineage>
</organism>
<feature type="domain" description="Potassium channel" evidence="10">
    <location>
        <begin position="107"/>
        <end position="165"/>
    </location>
</feature>
<dbReference type="GO" id="GO:0015271">
    <property type="term" value="F:outward rectifier potassium channel activity"/>
    <property type="evidence" value="ECO:0007669"/>
    <property type="project" value="TreeGrafter"/>
</dbReference>
<feature type="transmembrane region" description="Helical" evidence="9">
    <location>
        <begin position="267"/>
        <end position="288"/>
    </location>
</feature>
<dbReference type="OrthoDB" id="297496at2759"/>
<feature type="domain" description="Potassium channel" evidence="10">
    <location>
        <begin position="218"/>
        <end position="292"/>
    </location>
</feature>
<evidence type="ECO:0000256" key="6">
    <source>
        <dbReference type="ARBA" id="ARBA00023136"/>
    </source>
</evidence>
<dbReference type="GO" id="GO:0022841">
    <property type="term" value="F:potassium ion leak channel activity"/>
    <property type="evidence" value="ECO:0007669"/>
    <property type="project" value="TreeGrafter"/>
</dbReference>
<evidence type="ECO:0000313" key="11">
    <source>
        <dbReference type="EMBL" id="EFO96837.1"/>
    </source>
</evidence>
<keyword evidence="6 9" id="KW-0472">Membrane</keyword>
<dbReference type="AlphaFoldDB" id="E3M9V8"/>
<evidence type="ECO:0000256" key="8">
    <source>
        <dbReference type="RuleBase" id="RU003857"/>
    </source>
</evidence>
<dbReference type="PRINTS" id="PR01333">
    <property type="entry name" value="2POREKCHANEL"/>
</dbReference>
<feature type="transmembrane region" description="Helical" evidence="9">
    <location>
        <begin position="140"/>
        <end position="157"/>
    </location>
</feature>
<comment type="similarity">
    <text evidence="8">Belongs to the two pore domain potassium channel (TC 1.A.1.8) family.</text>
</comment>
<evidence type="ECO:0000313" key="12">
    <source>
        <dbReference type="Proteomes" id="UP000008281"/>
    </source>
</evidence>
<dbReference type="Pfam" id="PF07885">
    <property type="entry name" value="Ion_trans_2"/>
    <property type="match status" value="2"/>
</dbReference>
<evidence type="ECO:0000256" key="3">
    <source>
        <dbReference type="ARBA" id="ARBA00022692"/>
    </source>
</evidence>
<evidence type="ECO:0000256" key="2">
    <source>
        <dbReference type="ARBA" id="ARBA00022448"/>
    </source>
</evidence>
<keyword evidence="2 8" id="KW-0813">Transport</keyword>
<dbReference type="PANTHER" id="PTHR11003">
    <property type="entry name" value="POTASSIUM CHANNEL, SUBFAMILY K"/>
    <property type="match status" value="1"/>
</dbReference>
<dbReference type="InterPro" id="IPR013099">
    <property type="entry name" value="K_chnl_dom"/>
</dbReference>
<dbReference type="InParanoid" id="E3M9V8"/>
<dbReference type="EMBL" id="DS268431">
    <property type="protein sequence ID" value="EFO96837.1"/>
    <property type="molecule type" value="Genomic_DNA"/>
</dbReference>
<keyword evidence="5 8" id="KW-0406">Ion transport</keyword>
<dbReference type="HOGENOM" id="CLU_476700_0_0_1"/>
<comment type="subcellular location">
    <subcellularLocation>
        <location evidence="1">Membrane</location>
        <topology evidence="1">Multi-pass membrane protein</topology>
    </subcellularLocation>
</comment>
<keyword evidence="3 8" id="KW-0812">Transmembrane</keyword>
<reference evidence="11" key="1">
    <citation type="submission" date="2007-07" db="EMBL/GenBank/DDBJ databases">
        <title>PCAP assembly of the Caenorhabditis remanei genome.</title>
        <authorList>
            <consortium name="The Caenorhabditis remanei Sequencing Consortium"/>
            <person name="Wilson R.K."/>
        </authorList>
    </citation>
    <scope>NUCLEOTIDE SEQUENCE [LARGE SCALE GENOMIC DNA]</scope>
    <source>
        <strain evidence="11">PB4641</strain>
    </source>
</reference>
<evidence type="ECO:0000256" key="9">
    <source>
        <dbReference type="SAM" id="Phobius"/>
    </source>
</evidence>
<dbReference type="InterPro" id="IPR003280">
    <property type="entry name" value="2pore_dom_K_chnl"/>
</dbReference>
<dbReference type="Proteomes" id="UP000008281">
    <property type="component" value="Unassembled WGS sequence"/>
</dbReference>